<keyword evidence="1" id="KW-1133">Transmembrane helix</keyword>
<name>A0A6J7H7W1_9ZZZZ</name>
<dbReference type="EMBL" id="CAFBPZ010000128">
    <property type="protein sequence ID" value="CAB5042164.1"/>
    <property type="molecule type" value="Genomic_DNA"/>
</dbReference>
<evidence type="ECO:0000259" key="2">
    <source>
        <dbReference type="Pfam" id="PF07811"/>
    </source>
</evidence>
<evidence type="ECO:0000313" key="4">
    <source>
        <dbReference type="EMBL" id="CAB5042164.1"/>
    </source>
</evidence>
<dbReference type="InterPro" id="IPR012495">
    <property type="entry name" value="TadE-like_dom"/>
</dbReference>
<feature type="domain" description="TadE-like" evidence="2">
    <location>
        <begin position="10"/>
        <end position="52"/>
    </location>
</feature>
<reference evidence="3" key="1">
    <citation type="submission" date="2020-05" db="EMBL/GenBank/DDBJ databases">
        <authorList>
            <person name="Chiriac C."/>
            <person name="Salcher M."/>
            <person name="Ghai R."/>
            <person name="Kavagutti S V."/>
        </authorList>
    </citation>
    <scope>NUCLEOTIDE SEQUENCE</scope>
</reference>
<dbReference type="Pfam" id="PF07811">
    <property type="entry name" value="TadE"/>
    <property type="match status" value="1"/>
</dbReference>
<keyword evidence="1" id="KW-0472">Membrane</keyword>
<sequence>MRALQIDDRGNSTVDFALVAPLLIGVALVVLQVALALHVRSTLTAAAGEGARVAAMAGASSALGEQRTSEVLHGNFASSVIAEVRVEQVREAGLVLSQVTIKARLPLLGLLGPAVLEVHGRAIQEHV</sequence>
<dbReference type="AlphaFoldDB" id="A0A6J7H7W1"/>
<organism evidence="3">
    <name type="scientific">freshwater metagenome</name>
    <dbReference type="NCBI Taxonomy" id="449393"/>
    <lineage>
        <taxon>unclassified sequences</taxon>
        <taxon>metagenomes</taxon>
        <taxon>ecological metagenomes</taxon>
    </lineage>
</organism>
<evidence type="ECO:0000313" key="3">
    <source>
        <dbReference type="EMBL" id="CAB4912430.1"/>
    </source>
</evidence>
<keyword evidence="1" id="KW-0812">Transmembrane</keyword>
<proteinExistence type="predicted"/>
<accession>A0A6J7H7W1</accession>
<feature type="transmembrane region" description="Helical" evidence="1">
    <location>
        <begin position="16"/>
        <end position="37"/>
    </location>
</feature>
<gene>
    <name evidence="3" type="ORF">UFOPK3495_01672</name>
    <name evidence="4" type="ORF">UFOPK4237_01470</name>
</gene>
<dbReference type="EMBL" id="CAFBMC010000141">
    <property type="protein sequence ID" value="CAB4912430.1"/>
    <property type="molecule type" value="Genomic_DNA"/>
</dbReference>
<evidence type="ECO:0000256" key="1">
    <source>
        <dbReference type="SAM" id="Phobius"/>
    </source>
</evidence>
<protein>
    <submittedName>
        <fullName evidence="3">Unannotated protein</fullName>
    </submittedName>
</protein>